<dbReference type="Proteomes" id="UP000799779">
    <property type="component" value="Unassembled WGS sequence"/>
</dbReference>
<name>A0A6A5WFB1_9PLEO</name>
<dbReference type="InterPro" id="IPR003960">
    <property type="entry name" value="ATPase_AAA_CS"/>
</dbReference>
<dbReference type="Pfam" id="PF00004">
    <property type="entry name" value="AAA"/>
    <property type="match status" value="2"/>
</dbReference>
<organism evidence="7 8">
    <name type="scientific">Amniculicola lignicola CBS 123094</name>
    <dbReference type="NCBI Taxonomy" id="1392246"/>
    <lineage>
        <taxon>Eukaryota</taxon>
        <taxon>Fungi</taxon>
        <taxon>Dikarya</taxon>
        <taxon>Ascomycota</taxon>
        <taxon>Pezizomycotina</taxon>
        <taxon>Dothideomycetes</taxon>
        <taxon>Pleosporomycetidae</taxon>
        <taxon>Pleosporales</taxon>
        <taxon>Amniculicolaceae</taxon>
        <taxon>Amniculicola</taxon>
    </lineage>
</organism>
<keyword evidence="2 4" id="KW-0547">Nucleotide-binding</keyword>
<evidence type="ECO:0000313" key="7">
    <source>
        <dbReference type="EMBL" id="KAF2000590.1"/>
    </source>
</evidence>
<dbReference type="SUPFAM" id="SSF52540">
    <property type="entry name" value="P-loop containing nucleoside triphosphate hydrolases"/>
    <property type="match status" value="1"/>
</dbReference>
<evidence type="ECO:0000256" key="2">
    <source>
        <dbReference type="ARBA" id="ARBA00022741"/>
    </source>
</evidence>
<sequence>MDDKEETIDVFKWSGNEQSESVKRNKRLLSTIDLEADRLADVQRDAEIYFDPSSRRFYEANGTPYRRGFLLYGPPGCGKTSLSVALASHVSVPLYIISLADIDDNELGKLFAKLPDRCVALLEDIDSAGVSQAATNEDDSNEERRTGPPKDQKAEEKPTPRAEKKVTLSGLLNAIDGACSAEGRLLIMTTNAPKSLDPALIRRGRIDKIIKMGYSNKETAEITFKRFFWQDPMNVFKEERIDRLAREFAKQMPKRSRITPAEVAGFCMNHRGNPSQAVA</sequence>
<gene>
    <name evidence="7" type="ORF">P154DRAFT_598621</name>
</gene>
<feature type="domain" description="AAA+ ATPase" evidence="6">
    <location>
        <begin position="65"/>
        <end position="216"/>
    </location>
</feature>
<dbReference type="GO" id="GO:0016887">
    <property type="term" value="F:ATP hydrolysis activity"/>
    <property type="evidence" value="ECO:0007669"/>
    <property type="project" value="InterPro"/>
</dbReference>
<evidence type="ECO:0000259" key="6">
    <source>
        <dbReference type="SMART" id="SM00382"/>
    </source>
</evidence>
<dbReference type="AlphaFoldDB" id="A0A6A5WFB1"/>
<feature type="non-terminal residue" evidence="7">
    <location>
        <position position="279"/>
    </location>
</feature>
<accession>A0A6A5WFB1</accession>
<comment type="similarity">
    <text evidence="1">Belongs to the AAA ATPase family. BCS1 subfamily.</text>
</comment>
<evidence type="ECO:0000256" key="5">
    <source>
        <dbReference type="SAM" id="MobiDB-lite"/>
    </source>
</evidence>
<keyword evidence="7" id="KW-0378">Hydrolase</keyword>
<dbReference type="InterPro" id="IPR057495">
    <property type="entry name" value="AAA_lid_BCS1"/>
</dbReference>
<reference evidence="7" key="1">
    <citation type="journal article" date="2020" name="Stud. Mycol.">
        <title>101 Dothideomycetes genomes: a test case for predicting lifestyles and emergence of pathogens.</title>
        <authorList>
            <person name="Haridas S."/>
            <person name="Albert R."/>
            <person name="Binder M."/>
            <person name="Bloem J."/>
            <person name="Labutti K."/>
            <person name="Salamov A."/>
            <person name="Andreopoulos B."/>
            <person name="Baker S."/>
            <person name="Barry K."/>
            <person name="Bills G."/>
            <person name="Bluhm B."/>
            <person name="Cannon C."/>
            <person name="Castanera R."/>
            <person name="Culley D."/>
            <person name="Daum C."/>
            <person name="Ezra D."/>
            <person name="Gonzalez J."/>
            <person name="Henrissat B."/>
            <person name="Kuo A."/>
            <person name="Liang C."/>
            <person name="Lipzen A."/>
            <person name="Lutzoni F."/>
            <person name="Magnuson J."/>
            <person name="Mondo S."/>
            <person name="Nolan M."/>
            <person name="Ohm R."/>
            <person name="Pangilinan J."/>
            <person name="Park H.-J."/>
            <person name="Ramirez L."/>
            <person name="Alfaro M."/>
            <person name="Sun H."/>
            <person name="Tritt A."/>
            <person name="Yoshinaga Y."/>
            <person name="Zwiers L.-H."/>
            <person name="Turgeon B."/>
            <person name="Goodwin S."/>
            <person name="Spatafora J."/>
            <person name="Crous P."/>
            <person name="Grigoriev I."/>
        </authorList>
    </citation>
    <scope>NUCLEOTIDE SEQUENCE</scope>
    <source>
        <strain evidence="7">CBS 123094</strain>
    </source>
</reference>
<dbReference type="InterPro" id="IPR050747">
    <property type="entry name" value="Mitochondrial_chaperone_BCS1"/>
</dbReference>
<dbReference type="GO" id="GO:0005524">
    <property type="term" value="F:ATP binding"/>
    <property type="evidence" value="ECO:0007669"/>
    <property type="project" value="UniProtKB-KW"/>
</dbReference>
<dbReference type="OrthoDB" id="10251412at2759"/>
<dbReference type="PANTHER" id="PTHR23070">
    <property type="entry name" value="BCS1 AAA-TYPE ATPASE"/>
    <property type="match status" value="1"/>
</dbReference>
<feature type="compositionally biased region" description="Basic and acidic residues" evidence="5">
    <location>
        <begin position="142"/>
        <end position="163"/>
    </location>
</feature>
<evidence type="ECO:0000256" key="4">
    <source>
        <dbReference type="RuleBase" id="RU003651"/>
    </source>
</evidence>
<proteinExistence type="inferred from homology"/>
<feature type="region of interest" description="Disordered" evidence="5">
    <location>
        <begin position="130"/>
        <end position="163"/>
    </location>
</feature>
<evidence type="ECO:0000256" key="3">
    <source>
        <dbReference type="ARBA" id="ARBA00022840"/>
    </source>
</evidence>
<evidence type="ECO:0000313" key="8">
    <source>
        <dbReference type="Proteomes" id="UP000799779"/>
    </source>
</evidence>
<dbReference type="SMART" id="SM00382">
    <property type="entry name" value="AAA"/>
    <property type="match status" value="1"/>
</dbReference>
<dbReference type="Pfam" id="PF25426">
    <property type="entry name" value="AAA_lid_BCS1"/>
    <property type="match status" value="1"/>
</dbReference>
<keyword evidence="8" id="KW-1185">Reference proteome</keyword>
<dbReference type="InterPro" id="IPR003593">
    <property type="entry name" value="AAA+_ATPase"/>
</dbReference>
<dbReference type="InterPro" id="IPR003959">
    <property type="entry name" value="ATPase_AAA_core"/>
</dbReference>
<keyword evidence="3 4" id="KW-0067">ATP-binding</keyword>
<evidence type="ECO:0000256" key="1">
    <source>
        <dbReference type="ARBA" id="ARBA00007448"/>
    </source>
</evidence>
<dbReference type="InterPro" id="IPR027417">
    <property type="entry name" value="P-loop_NTPase"/>
</dbReference>
<protein>
    <submittedName>
        <fullName evidence="7">P-loop containing nucleoside triphosphate hydrolase protein</fullName>
    </submittedName>
</protein>
<dbReference type="PROSITE" id="PS00674">
    <property type="entry name" value="AAA"/>
    <property type="match status" value="1"/>
</dbReference>
<dbReference type="EMBL" id="ML977588">
    <property type="protein sequence ID" value="KAF2000590.1"/>
    <property type="molecule type" value="Genomic_DNA"/>
</dbReference>
<dbReference type="Gene3D" id="3.40.50.300">
    <property type="entry name" value="P-loop containing nucleotide triphosphate hydrolases"/>
    <property type="match status" value="1"/>
</dbReference>